<dbReference type="UniPathway" id="UPA00109">
    <property type="reaction ID" value="UER00188"/>
</dbReference>
<evidence type="ECO:0000256" key="10">
    <source>
        <dbReference type="ARBA" id="ARBA00022840"/>
    </source>
</evidence>
<keyword evidence="7" id="KW-0479">Metal-binding</keyword>
<dbReference type="InterPro" id="IPR015795">
    <property type="entry name" value="Pyrv_Knase_C"/>
</dbReference>
<evidence type="ECO:0000256" key="13">
    <source>
        <dbReference type="ARBA" id="ARBA00023152"/>
    </source>
</evidence>
<keyword evidence="12" id="KW-0630">Potassium</keyword>
<dbReference type="PRINTS" id="PR01050">
    <property type="entry name" value="PYRUVTKNASE"/>
</dbReference>
<evidence type="ECO:0000256" key="4">
    <source>
        <dbReference type="ARBA" id="ARBA00008663"/>
    </source>
</evidence>
<evidence type="ECO:0000256" key="3">
    <source>
        <dbReference type="ARBA" id="ARBA00004997"/>
    </source>
</evidence>
<dbReference type="PANTHER" id="PTHR11817">
    <property type="entry name" value="PYRUVATE KINASE"/>
    <property type="match status" value="1"/>
</dbReference>
<evidence type="ECO:0000259" key="16">
    <source>
        <dbReference type="Pfam" id="PF00224"/>
    </source>
</evidence>
<dbReference type="STRING" id="83655.APT61_12870"/>
<dbReference type="InterPro" id="IPR040442">
    <property type="entry name" value="Pyrv_kinase-like_dom_sf"/>
</dbReference>
<keyword evidence="8" id="KW-0547">Nucleotide-binding</keyword>
<comment type="pathway">
    <text evidence="3 15">Carbohydrate degradation; glycolysis; pyruvate from D-glyceraldehyde 3-phosphate: step 5/5.</text>
</comment>
<dbReference type="GO" id="GO:0005524">
    <property type="term" value="F:ATP binding"/>
    <property type="evidence" value="ECO:0007669"/>
    <property type="project" value="UniProtKB-KW"/>
</dbReference>
<evidence type="ECO:0000256" key="8">
    <source>
        <dbReference type="ARBA" id="ARBA00022741"/>
    </source>
</evidence>
<gene>
    <name evidence="18" type="primary">pykF_1</name>
    <name evidence="18" type="ORF">NCTC13032_02937</name>
</gene>
<evidence type="ECO:0000256" key="11">
    <source>
        <dbReference type="ARBA" id="ARBA00022842"/>
    </source>
</evidence>
<dbReference type="EC" id="2.7.1.40" evidence="15"/>
<feature type="domain" description="Pyruvate kinase barrel" evidence="16">
    <location>
        <begin position="1"/>
        <end position="85"/>
    </location>
</feature>
<proteinExistence type="inferred from homology"/>
<dbReference type="Gene3D" id="3.20.20.60">
    <property type="entry name" value="Phosphoenolpyruvate-binding domains"/>
    <property type="match status" value="1"/>
</dbReference>
<evidence type="ECO:0000256" key="5">
    <source>
        <dbReference type="ARBA" id="ARBA00011881"/>
    </source>
</evidence>
<dbReference type="GO" id="GO:0030955">
    <property type="term" value="F:potassium ion binding"/>
    <property type="evidence" value="ECO:0007669"/>
    <property type="project" value="InterPro"/>
</dbReference>
<evidence type="ECO:0000256" key="1">
    <source>
        <dbReference type="ARBA" id="ARBA00001946"/>
    </source>
</evidence>
<dbReference type="EMBL" id="LR590464">
    <property type="protein sequence ID" value="VTP67224.1"/>
    <property type="molecule type" value="Genomic_DNA"/>
</dbReference>
<evidence type="ECO:0000256" key="7">
    <source>
        <dbReference type="ARBA" id="ARBA00022723"/>
    </source>
</evidence>
<sequence length="291" mass="32207">MVARGDLGVEIPVEEVIFAQKMMIEKCVRARKVVITATQMLDSMIKNPRPTRAEAGDVANAILDGTDAVMLSGESAKGKYPLEAVSIMATICERTDRVMPSRLDNNNDSRKLRITEAVCRGAVETAEKLEAPLIVVATQGGKSAKAVRKYFPNATILALTTNEITARQLVLSKGVVPHLVKEIASTDDFYRLGKEVALQLVERGLAQKGDVVVMVSGALYQAAPLIPHLFTCCNNIERINLFKKRPSGRFFYIRYQPKLLKKQIGFFYLTGTVSKMNPMKIVCFCTIFFTK</sequence>
<dbReference type="InterPro" id="IPR001697">
    <property type="entry name" value="Pyr_Knase"/>
</dbReference>
<evidence type="ECO:0000256" key="2">
    <source>
        <dbReference type="ARBA" id="ARBA00001958"/>
    </source>
</evidence>
<keyword evidence="9 15" id="KW-0418">Kinase</keyword>
<dbReference type="Pfam" id="PF02887">
    <property type="entry name" value="PK_C"/>
    <property type="match status" value="1"/>
</dbReference>
<dbReference type="InterPro" id="IPR015813">
    <property type="entry name" value="Pyrv/PenolPyrv_kinase-like_dom"/>
</dbReference>
<dbReference type="GO" id="GO:0004743">
    <property type="term" value="F:pyruvate kinase activity"/>
    <property type="evidence" value="ECO:0007669"/>
    <property type="project" value="UniProtKB-EC"/>
</dbReference>
<evidence type="ECO:0000313" key="18">
    <source>
        <dbReference type="EMBL" id="VTP67224.1"/>
    </source>
</evidence>
<name>A0A4U9HSE6_9ENTR</name>
<comment type="subunit">
    <text evidence="5">Homotetramer.</text>
</comment>
<comment type="cofactor">
    <cofactor evidence="2">
        <name>K(+)</name>
        <dbReference type="ChEBI" id="CHEBI:29103"/>
    </cofactor>
</comment>
<evidence type="ECO:0000256" key="15">
    <source>
        <dbReference type="RuleBase" id="RU000504"/>
    </source>
</evidence>
<keyword evidence="11 15" id="KW-0460">Magnesium</keyword>
<dbReference type="GO" id="GO:0016301">
    <property type="term" value="F:kinase activity"/>
    <property type="evidence" value="ECO:0007669"/>
    <property type="project" value="UniProtKB-KW"/>
</dbReference>
<evidence type="ECO:0000313" key="19">
    <source>
        <dbReference type="Proteomes" id="UP000310719"/>
    </source>
</evidence>
<evidence type="ECO:0000259" key="17">
    <source>
        <dbReference type="Pfam" id="PF02887"/>
    </source>
</evidence>
<evidence type="ECO:0000256" key="6">
    <source>
        <dbReference type="ARBA" id="ARBA00022679"/>
    </source>
</evidence>
<comment type="similarity">
    <text evidence="4 15">Belongs to the pyruvate kinase family.</text>
</comment>
<dbReference type="InterPro" id="IPR015793">
    <property type="entry name" value="Pyrv_Knase_brl"/>
</dbReference>
<keyword evidence="10" id="KW-0067">ATP-binding</keyword>
<keyword evidence="6 15" id="KW-0808">Transferase</keyword>
<organism evidence="18 19">
    <name type="scientific">Leclercia adecarboxylata</name>
    <dbReference type="NCBI Taxonomy" id="83655"/>
    <lineage>
        <taxon>Bacteria</taxon>
        <taxon>Pseudomonadati</taxon>
        <taxon>Pseudomonadota</taxon>
        <taxon>Gammaproteobacteria</taxon>
        <taxon>Enterobacterales</taxon>
        <taxon>Enterobacteriaceae</taxon>
        <taxon>Leclercia</taxon>
    </lineage>
</organism>
<dbReference type="Proteomes" id="UP000310719">
    <property type="component" value="Chromosome"/>
</dbReference>
<evidence type="ECO:0000256" key="9">
    <source>
        <dbReference type="ARBA" id="ARBA00022777"/>
    </source>
</evidence>
<dbReference type="AlphaFoldDB" id="A0A4U9HSE6"/>
<dbReference type="GO" id="GO:0000287">
    <property type="term" value="F:magnesium ion binding"/>
    <property type="evidence" value="ECO:0007669"/>
    <property type="project" value="InterPro"/>
</dbReference>
<keyword evidence="13 15" id="KW-0324">Glycolysis</keyword>
<protein>
    <recommendedName>
        <fullName evidence="15">Pyruvate kinase</fullName>
        <ecNumber evidence="15">2.7.1.40</ecNumber>
    </recommendedName>
</protein>
<dbReference type="SUPFAM" id="SSF51621">
    <property type="entry name" value="Phosphoenolpyruvate/pyruvate domain"/>
    <property type="match status" value="1"/>
</dbReference>
<dbReference type="SUPFAM" id="SSF52935">
    <property type="entry name" value="PK C-terminal domain-like"/>
    <property type="match status" value="1"/>
</dbReference>
<feature type="domain" description="Pyruvate kinase C-terminal" evidence="17">
    <location>
        <begin position="116"/>
        <end position="218"/>
    </location>
</feature>
<comment type="cofactor">
    <cofactor evidence="1">
        <name>Mg(2+)</name>
        <dbReference type="ChEBI" id="CHEBI:18420"/>
    </cofactor>
</comment>
<accession>A0A4U9HSE6</accession>
<comment type="catalytic activity">
    <reaction evidence="15">
        <text>pyruvate + ATP = phosphoenolpyruvate + ADP + H(+)</text>
        <dbReference type="Rhea" id="RHEA:18157"/>
        <dbReference type="ChEBI" id="CHEBI:15361"/>
        <dbReference type="ChEBI" id="CHEBI:15378"/>
        <dbReference type="ChEBI" id="CHEBI:30616"/>
        <dbReference type="ChEBI" id="CHEBI:58702"/>
        <dbReference type="ChEBI" id="CHEBI:456216"/>
        <dbReference type="EC" id="2.7.1.40"/>
    </reaction>
</comment>
<dbReference type="Pfam" id="PF00224">
    <property type="entry name" value="PK"/>
    <property type="match status" value="1"/>
</dbReference>
<dbReference type="InterPro" id="IPR036918">
    <property type="entry name" value="Pyrv_Knase_C_sf"/>
</dbReference>
<keyword evidence="14 18" id="KW-0670">Pyruvate</keyword>
<dbReference type="Gene3D" id="3.40.1380.20">
    <property type="entry name" value="Pyruvate kinase, C-terminal domain"/>
    <property type="match status" value="1"/>
</dbReference>
<evidence type="ECO:0000256" key="14">
    <source>
        <dbReference type="ARBA" id="ARBA00023317"/>
    </source>
</evidence>
<dbReference type="FunFam" id="3.40.1380.20:FF:000003">
    <property type="entry name" value="Pyruvate kinase"/>
    <property type="match status" value="1"/>
</dbReference>
<reference evidence="18 19" key="1">
    <citation type="submission" date="2019-05" db="EMBL/GenBank/DDBJ databases">
        <authorList>
            <consortium name="Pathogen Informatics"/>
        </authorList>
    </citation>
    <scope>NUCLEOTIDE SEQUENCE [LARGE SCALE GENOMIC DNA]</scope>
    <source>
        <strain evidence="18 19">NCTC13032</strain>
    </source>
</reference>
<evidence type="ECO:0000256" key="12">
    <source>
        <dbReference type="ARBA" id="ARBA00022958"/>
    </source>
</evidence>